<evidence type="ECO:0000256" key="1">
    <source>
        <dbReference type="SAM" id="MobiDB-lite"/>
    </source>
</evidence>
<feature type="region of interest" description="Disordered" evidence="1">
    <location>
        <begin position="38"/>
        <end position="68"/>
    </location>
</feature>
<name>A0A1R2BQW7_9CILI</name>
<sequence>MSKAMKNPGTLKGHRSNSKDSITLRNFRAVSNYTESSGMATVQSSPKNSLKSKIMPKISKDGPGHKRTISDSSLKTLQENNPAMQAGIQYRKLKIQLERTINSEEKVNILLVFIDGLLKINTGYNEMLATISEIVREYQKYVKNLDSTRAENNEFKFDVKNTVFSKDCSNKILYKKQKNSLSNQEPAEVQTKKPEMIKCESLLLKKRDLIRANRENSGSVSTKNISHKRTFTIPGLSIPTVQDKGYHEEFLDMFDEFSDSWKEELLKLNNK</sequence>
<dbReference type="AlphaFoldDB" id="A0A1R2BQW7"/>
<gene>
    <name evidence="2" type="ORF">SteCoe_20959</name>
</gene>
<proteinExistence type="predicted"/>
<dbReference type="EMBL" id="MPUH01000488">
    <property type="protein sequence ID" value="OMJ79100.1"/>
    <property type="molecule type" value="Genomic_DNA"/>
</dbReference>
<comment type="caution">
    <text evidence="2">The sequence shown here is derived from an EMBL/GenBank/DDBJ whole genome shotgun (WGS) entry which is preliminary data.</text>
</comment>
<organism evidence="2 3">
    <name type="scientific">Stentor coeruleus</name>
    <dbReference type="NCBI Taxonomy" id="5963"/>
    <lineage>
        <taxon>Eukaryota</taxon>
        <taxon>Sar</taxon>
        <taxon>Alveolata</taxon>
        <taxon>Ciliophora</taxon>
        <taxon>Postciliodesmatophora</taxon>
        <taxon>Heterotrichea</taxon>
        <taxon>Heterotrichida</taxon>
        <taxon>Stentoridae</taxon>
        <taxon>Stentor</taxon>
    </lineage>
</organism>
<keyword evidence="3" id="KW-1185">Reference proteome</keyword>
<reference evidence="2 3" key="1">
    <citation type="submission" date="2016-11" db="EMBL/GenBank/DDBJ databases">
        <title>The macronuclear genome of Stentor coeruleus: a giant cell with tiny introns.</title>
        <authorList>
            <person name="Slabodnick M."/>
            <person name="Ruby J.G."/>
            <person name="Reiff S.B."/>
            <person name="Swart E.C."/>
            <person name="Gosai S."/>
            <person name="Prabakaran S."/>
            <person name="Witkowska E."/>
            <person name="Larue G.E."/>
            <person name="Fisher S."/>
            <person name="Freeman R.M."/>
            <person name="Gunawardena J."/>
            <person name="Chu W."/>
            <person name="Stover N.A."/>
            <person name="Gregory B.D."/>
            <person name="Nowacki M."/>
            <person name="Derisi J."/>
            <person name="Roy S.W."/>
            <person name="Marshall W.F."/>
            <person name="Sood P."/>
        </authorList>
    </citation>
    <scope>NUCLEOTIDE SEQUENCE [LARGE SCALE GENOMIC DNA]</scope>
    <source>
        <strain evidence="2">WM001</strain>
    </source>
</reference>
<evidence type="ECO:0000313" key="3">
    <source>
        <dbReference type="Proteomes" id="UP000187209"/>
    </source>
</evidence>
<accession>A0A1R2BQW7</accession>
<dbReference type="Proteomes" id="UP000187209">
    <property type="component" value="Unassembled WGS sequence"/>
</dbReference>
<feature type="region of interest" description="Disordered" evidence="1">
    <location>
        <begin position="1"/>
        <end position="23"/>
    </location>
</feature>
<feature type="compositionally biased region" description="Polar residues" evidence="1">
    <location>
        <begin position="38"/>
        <end position="51"/>
    </location>
</feature>
<protein>
    <submittedName>
        <fullName evidence="2">Uncharacterized protein</fullName>
    </submittedName>
</protein>
<evidence type="ECO:0000313" key="2">
    <source>
        <dbReference type="EMBL" id="OMJ79100.1"/>
    </source>
</evidence>